<dbReference type="SUPFAM" id="SSF53822">
    <property type="entry name" value="Periplasmic binding protein-like I"/>
    <property type="match status" value="1"/>
</dbReference>
<dbReference type="PANTHER" id="PTHR30146">
    <property type="entry name" value="LACI-RELATED TRANSCRIPTIONAL REPRESSOR"/>
    <property type="match status" value="1"/>
</dbReference>
<keyword evidence="6" id="KW-1185">Reference proteome</keyword>
<dbReference type="PROSITE" id="PS50932">
    <property type="entry name" value="HTH_LACI_2"/>
    <property type="match status" value="1"/>
</dbReference>
<evidence type="ECO:0000259" key="4">
    <source>
        <dbReference type="PROSITE" id="PS50932"/>
    </source>
</evidence>
<keyword evidence="2" id="KW-0238">DNA-binding</keyword>
<feature type="domain" description="HTH lacI-type" evidence="4">
    <location>
        <begin position="8"/>
        <end position="62"/>
    </location>
</feature>
<dbReference type="RefSeq" id="WP_147031894.1">
    <property type="nucleotide sequence ID" value="NZ_CP042436.1"/>
</dbReference>
<dbReference type="Gene3D" id="1.10.260.40">
    <property type="entry name" value="lambda repressor-like DNA-binding domains"/>
    <property type="match status" value="1"/>
</dbReference>
<dbReference type="PANTHER" id="PTHR30146:SF109">
    <property type="entry name" value="HTH-TYPE TRANSCRIPTIONAL REGULATOR GALS"/>
    <property type="match status" value="1"/>
</dbReference>
<gene>
    <name evidence="5" type="ORF">FRZ54_12270</name>
</gene>
<evidence type="ECO:0000256" key="3">
    <source>
        <dbReference type="ARBA" id="ARBA00023163"/>
    </source>
</evidence>
<keyword evidence="1" id="KW-0805">Transcription regulation</keyword>
<dbReference type="SUPFAM" id="SSF47413">
    <property type="entry name" value="lambda repressor-like DNA-binding domains"/>
    <property type="match status" value="1"/>
</dbReference>
<protein>
    <submittedName>
        <fullName evidence="5">LacI family transcriptional regulator</fullName>
    </submittedName>
</protein>
<dbReference type="InterPro" id="IPR028082">
    <property type="entry name" value="Peripla_BP_I"/>
</dbReference>
<dbReference type="SMART" id="SM00354">
    <property type="entry name" value="HTH_LACI"/>
    <property type="match status" value="1"/>
</dbReference>
<dbReference type="CDD" id="cd06267">
    <property type="entry name" value="PBP1_LacI_sugar_binding-like"/>
    <property type="match status" value="1"/>
</dbReference>
<evidence type="ECO:0000256" key="1">
    <source>
        <dbReference type="ARBA" id="ARBA00023015"/>
    </source>
</evidence>
<dbReference type="AlphaFoldDB" id="A0A5B8UWM2"/>
<dbReference type="GO" id="GO:0003700">
    <property type="term" value="F:DNA-binding transcription factor activity"/>
    <property type="evidence" value="ECO:0007669"/>
    <property type="project" value="TreeGrafter"/>
</dbReference>
<evidence type="ECO:0000313" key="5">
    <source>
        <dbReference type="EMBL" id="QEC63318.1"/>
    </source>
</evidence>
<keyword evidence="3" id="KW-0804">Transcription</keyword>
<dbReference type="CDD" id="cd01392">
    <property type="entry name" value="HTH_LacI"/>
    <property type="match status" value="1"/>
</dbReference>
<dbReference type="InterPro" id="IPR000843">
    <property type="entry name" value="HTH_LacI"/>
</dbReference>
<sequence>MSGFQSNTSIKLLAEKLGLSKGTVSKALKDSHEISVATKAKVLAAAQELNYIPNHFASGLKSRKSRTVAVIVPEIVDSFFSLAIKGIEAVTQEKGYHINVYITNDLRSKEEEIIKVLSDGRVDGVLISVCRETTDNCHLKKLVDYGIPLVFFDRVADDIEAGKVVTDDFEGGYIAARHLVEQGCKKIYFLSISEGLSILRKRMDGFIRALHENNVEDPSKNVYQIPTDKTKSEEAIRILLSSPHHRPDGIVASVELLTIPMYNACKQLGIVMPDQLKIVCFSNLLYASLLSPSLSTITQPAFEIGQQAASLICNSIERDTFIKNERIICPSKLDVRESTSTAALSN</sequence>
<proteinExistence type="predicted"/>
<dbReference type="InterPro" id="IPR046335">
    <property type="entry name" value="LacI/GalR-like_sensor"/>
</dbReference>
<reference evidence="5 6" key="1">
    <citation type="journal article" date="2017" name="Curr. Microbiol.">
        <title>Mucilaginibacter ginsenosidivorans sp. nov., Isolated from Soil of Ginseng Field.</title>
        <authorList>
            <person name="Kim M.M."/>
            <person name="Siddiqi M.Z."/>
            <person name="Im W.T."/>
        </authorList>
    </citation>
    <scope>NUCLEOTIDE SEQUENCE [LARGE SCALE GENOMIC DNA]</scope>
    <source>
        <strain evidence="5 6">Gsoil 3017</strain>
    </source>
</reference>
<evidence type="ECO:0000256" key="2">
    <source>
        <dbReference type="ARBA" id="ARBA00023125"/>
    </source>
</evidence>
<dbReference type="OrthoDB" id="9803256at2"/>
<dbReference type="InterPro" id="IPR010982">
    <property type="entry name" value="Lambda_DNA-bd_dom_sf"/>
</dbReference>
<dbReference type="KEGG" id="mgin:FRZ54_12270"/>
<dbReference type="Gene3D" id="3.40.50.2300">
    <property type="match status" value="2"/>
</dbReference>
<accession>A0A5B8UWM2</accession>
<dbReference type="Pfam" id="PF00356">
    <property type="entry name" value="LacI"/>
    <property type="match status" value="1"/>
</dbReference>
<dbReference type="GO" id="GO:0000976">
    <property type="term" value="F:transcription cis-regulatory region binding"/>
    <property type="evidence" value="ECO:0007669"/>
    <property type="project" value="TreeGrafter"/>
</dbReference>
<dbReference type="EMBL" id="CP042436">
    <property type="protein sequence ID" value="QEC63318.1"/>
    <property type="molecule type" value="Genomic_DNA"/>
</dbReference>
<evidence type="ECO:0000313" key="6">
    <source>
        <dbReference type="Proteomes" id="UP000321479"/>
    </source>
</evidence>
<dbReference type="Proteomes" id="UP000321479">
    <property type="component" value="Chromosome"/>
</dbReference>
<dbReference type="Pfam" id="PF13377">
    <property type="entry name" value="Peripla_BP_3"/>
    <property type="match status" value="1"/>
</dbReference>
<organism evidence="5 6">
    <name type="scientific">Mucilaginibacter ginsenosidivorans</name>
    <dbReference type="NCBI Taxonomy" id="398053"/>
    <lineage>
        <taxon>Bacteria</taxon>
        <taxon>Pseudomonadati</taxon>
        <taxon>Bacteroidota</taxon>
        <taxon>Sphingobacteriia</taxon>
        <taxon>Sphingobacteriales</taxon>
        <taxon>Sphingobacteriaceae</taxon>
        <taxon>Mucilaginibacter</taxon>
    </lineage>
</organism>
<name>A0A5B8UWM2_9SPHI</name>